<gene>
    <name evidence="2" type="ORF">AVEN_50511_1</name>
</gene>
<feature type="compositionally biased region" description="Basic residues" evidence="1">
    <location>
        <begin position="1"/>
        <end position="15"/>
    </location>
</feature>
<proteinExistence type="predicted"/>
<evidence type="ECO:0000313" key="2">
    <source>
        <dbReference type="EMBL" id="GBL81920.1"/>
    </source>
</evidence>
<comment type="caution">
    <text evidence="2">The sequence shown here is derived from an EMBL/GenBank/DDBJ whole genome shotgun (WGS) entry which is preliminary data.</text>
</comment>
<sequence>MVCKSSFKHHSHFSHSGKLSRSLRSLPEGRMSKRKCFSLAEKAEIVEQAKEFHDTKVDLAKSLDIAYSSLQMILKQEASVELSAEKLGKSAKKRKNS</sequence>
<dbReference type="EMBL" id="BGPR01000027">
    <property type="protein sequence ID" value="GBL81920.1"/>
    <property type="molecule type" value="Genomic_DNA"/>
</dbReference>
<evidence type="ECO:0000256" key="1">
    <source>
        <dbReference type="SAM" id="MobiDB-lite"/>
    </source>
</evidence>
<feature type="region of interest" description="Disordered" evidence="1">
    <location>
        <begin position="1"/>
        <end position="25"/>
    </location>
</feature>
<reference evidence="2 3" key="1">
    <citation type="journal article" date="2019" name="Sci. Rep.">
        <title>Orb-weaving spider Araneus ventricosus genome elucidates the spidroin gene catalogue.</title>
        <authorList>
            <person name="Kono N."/>
            <person name="Nakamura H."/>
            <person name="Ohtoshi R."/>
            <person name="Moran D.A.P."/>
            <person name="Shinohara A."/>
            <person name="Yoshida Y."/>
            <person name="Fujiwara M."/>
            <person name="Mori M."/>
            <person name="Tomita M."/>
            <person name="Arakawa K."/>
        </authorList>
    </citation>
    <scope>NUCLEOTIDE SEQUENCE [LARGE SCALE GENOMIC DNA]</scope>
</reference>
<name>A0A4Y2AQ85_ARAVE</name>
<dbReference type="Proteomes" id="UP000499080">
    <property type="component" value="Unassembled WGS sequence"/>
</dbReference>
<dbReference type="Gene3D" id="1.10.10.60">
    <property type="entry name" value="Homeodomain-like"/>
    <property type="match status" value="1"/>
</dbReference>
<evidence type="ECO:0000313" key="3">
    <source>
        <dbReference type="Proteomes" id="UP000499080"/>
    </source>
</evidence>
<organism evidence="2 3">
    <name type="scientific">Araneus ventricosus</name>
    <name type="common">Orbweaver spider</name>
    <name type="synonym">Epeira ventricosa</name>
    <dbReference type="NCBI Taxonomy" id="182803"/>
    <lineage>
        <taxon>Eukaryota</taxon>
        <taxon>Metazoa</taxon>
        <taxon>Ecdysozoa</taxon>
        <taxon>Arthropoda</taxon>
        <taxon>Chelicerata</taxon>
        <taxon>Arachnida</taxon>
        <taxon>Araneae</taxon>
        <taxon>Araneomorphae</taxon>
        <taxon>Entelegynae</taxon>
        <taxon>Araneoidea</taxon>
        <taxon>Araneidae</taxon>
        <taxon>Araneus</taxon>
    </lineage>
</organism>
<protein>
    <recommendedName>
        <fullName evidence="4">HTH psq-type domain-containing protein</fullName>
    </recommendedName>
</protein>
<keyword evidence="3" id="KW-1185">Reference proteome</keyword>
<accession>A0A4Y2AQ85</accession>
<dbReference type="AlphaFoldDB" id="A0A4Y2AQ85"/>
<evidence type="ECO:0008006" key="4">
    <source>
        <dbReference type="Google" id="ProtNLM"/>
    </source>
</evidence>